<dbReference type="InterPro" id="IPR013106">
    <property type="entry name" value="Ig_V-set"/>
</dbReference>
<keyword evidence="2" id="KW-0472">Membrane</keyword>
<feature type="chain" id="PRO_5021221564" description="Ig-like domain-containing protein" evidence="3">
    <location>
        <begin position="25"/>
        <end position="373"/>
    </location>
</feature>
<feature type="region of interest" description="Disordered" evidence="1">
    <location>
        <begin position="354"/>
        <end position="373"/>
    </location>
</feature>
<reference evidence="5 6" key="1">
    <citation type="submission" date="2019-03" db="EMBL/GenBank/DDBJ databases">
        <title>First draft genome of Liparis tanakae, snailfish: a comprehensive survey of snailfish specific genes.</title>
        <authorList>
            <person name="Kim W."/>
            <person name="Song I."/>
            <person name="Jeong J.-H."/>
            <person name="Kim D."/>
            <person name="Kim S."/>
            <person name="Ryu S."/>
            <person name="Song J.Y."/>
            <person name="Lee S.K."/>
        </authorList>
    </citation>
    <scope>NUCLEOTIDE SEQUENCE [LARGE SCALE GENOMIC DNA]</scope>
    <source>
        <tissue evidence="5">Muscle</tissue>
    </source>
</reference>
<evidence type="ECO:0000313" key="6">
    <source>
        <dbReference type="Proteomes" id="UP000314294"/>
    </source>
</evidence>
<dbReference type="InterPro" id="IPR007110">
    <property type="entry name" value="Ig-like_dom"/>
</dbReference>
<proteinExistence type="predicted"/>
<dbReference type="Gene3D" id="2.60.40.10">
    <property type="entry name" value="Immunoglobulins"/>
    <property type="match status" value="2"/>
</dbReference>
<keyword evidence="6" id="KW-1185">Reference proteome</keyword>
<evidence type="ECO:0000259" key="4">
    <source>
        <dbReference type="PROSITE" id="PS50835"/>
    </source>
</evidence>
<evidence type="ECO:0000256" key="3">
    <source>
        <dbReference type="SAM" id="SignalP"/>
    </source>
</evidence>
<dbReference type="EMBL" id="SRLO01000156">
    <property type="protein sequence ID" value="TNN71021.1"/>
    <property type="molecule type" value="Genomic_DNA"/>
</dbReference>
<evidence type="ECO:0000313" key="5">
    <source>
        <dbReference type="EMBL" id="TNN71021.1"/>
    </source>
</evidence>
<evidence type="ECO:0000256" key="1">
    <source>
        <dbReference type="SAM" id="MobiDB-lite"/>
    </source>
</evidence>
<feature type="signal peptide" evidence="3">
    <location>
        <begin position="1"/>
        <end position="24"/>
    </location>
</feature>
<organism evidence="5 6">
    <name type="scientific">Liparis tanakae</name>
    <name type="common">Tanaka's snailfish</name>
    <dbReference type="NCBI Taxonomy" id="230148"/>
    <lineage>
        <taxon>Eukaryota</taxon>
        <taxon>Metazoa</taxon>
        <taxon>Chordata</taxon>
        <taxon>Craniata</taxon>
        <taxon>Vertebrata</taxon>
        <taxon>Euteleostomi</taxon>
        <taxon>Actinopterygii</taxon>
        <taxon>Neopterygii</taxon>
        <taxon>Teleostei</taxon>
        <taxon>Neoteleostei</taxon>
        <taxon>Acanthomorphata</taxon>
        <taxon>Eupercaria</taxon>
        <taxon>Perciformes</taxon>
        <taxon>Cottioidei</taxon>
        <taxon>Cottales</taxon>
        <taxon>Liparidae</taxon>
        <taxon>Liparis</taxon>
    </lineage>
</organism>
<accession>A0A4Z2HZM5</accession>
<dbReference type="InterPro" id="IPR003599">
    <property type="entry name" value="Ig_sub"/>
</dbReference>
<dbReference type="InterPro" id="IPR036179">
    <property type="entry name" value="Ig-like_dom_sf"/>
</dbReference>
<protein>
    <recommendedName>
        <fullName evidence="4">Ig-like domain-containing protein</fullName>
    </recommendedName>
</protein>
<gene>
    <name evidence="5" type="ORF">EYF80_018837</name>
</gene>
<dbReference type="OrthoDB" id="8952209at2759"/>
<sequence length="373" mass="40545">MAAGLRYLACLGTLFITHTGFVCSEIRFLERNEGDSVLLPCAVEARSPAPFGVYLRSSWLRPRDVLFKYTDSDFSVEQEDDKERITVSGDPSSHALNVTIARLSARDTDHYYCEFVATNPSSVDERRRGATEFFLLVNADAPWSADIGLVETCSGGSAVLPCLPPHGGPLAVEGVSLKRQRGRAPVEVLYHSKRHHGPPSSSSSSVSPFPVERVHLSSAPGPGGLTYNLTLLQLQPDDSALYSCQLLLRGEPDASGGLGRRALFVSVQGGQCGCSDYSTLLYALSSAVALLILLLAFLAIYKVKARRGVKSHPQAPIYEEMTAARPASRKLQPRHLEETDSSEYTNCHLKKSCPENHYESHGEAPGARSEALK</sequence>
<dbReference type="PANTHER" id="PTHR15343:SF0">
    <property type="entry name" value="T-CELL ANTIGEN CD7"/>
    <property type="match status" value="1"/>
</dbReference>
<dbReference type="SUPFAM" id="SSF48726">
    <property type="entry name" value="Immunoglobulin"/>
    <property type="match status" value="2"/>
</dbReference>
<evidence type="ECO:0000256" key="2">
    <source>
        <dbReference type="SAM" id="Phobius"/>
    </source>
</evidence>
<dbReference type="GO" id="GO:0002250">
    <property type="term" value="P:adaptive immune response"/>
    <property type="evidence" value="ECO:0007669"/>
    <property type="project" value="InterPro"/>
</dbReference>
<feature type="region of interest" description="Disordered" evidence="1">
    <location>
        <begin position="320"/>
        <end position="343"/>
    </location>
</feature>
<dbReference type="PANTHER" id="PTHR15343">
    <property type="entry name" value="CD7"/>
    <property type="match status" value="1"/>
</dbReference>
<keyword evidence="2" id="KW-1133">Transmembrane helix</keyword>
<dbReference type="InterPro" id="IPR013783">
    <property type="entry name" value="Ig-like_fold"/>
</dbReference>
<feature type="transmembrane region" description="Helical" evidence="2">
    <location>
        <begin position="280"/>
        <end position="301"/>
    </location>
</feature>
<dbReference type="PROSITE" id="PS50835">
    <property type="entry name" value="IG_LIKE"/>
    <property type="match status" value="1"/>
</dbReference>
<feature type="domain" description="Ig-like" evidence="4">
    <location>
        <begin position="33"/>
        <end position="124"/>
    </location>
</feature>
<dbReference type="Proteomes" id="UP000314294">
    <property type="component" value="Unassembled WGS sequence"/>
</dbReference>
<dbReference type="GO" id="GO:0016020">
    <property type="term" value="C:membrane"/>
    <property type="evidence" value="ECO:0007669"/>
    <property type="project" value="InterPro"/>
</dbReference>
<dbReference type="AlphaFoldDB" id="A0A4Z2HZM5"/>
<dbReference type="InterPro" id="IPR039090">
    <property type="entry name" value="CD7"/>
</dbReference>
<dbReference type="GO" id="GO:0038023">
    <property type="term" value="F:signaling receptor activity"/>
    <property type="evidence" value="ECO:0007669"/>
    <property type="project" value="InterPro"/>
</dbReference>
<dbReference type="Pfam" id="PF07686">
    <property type="entry name" value="V-set"/>
    <property type="match status" value="1"/>
</dbReference>
<keyword evidence="3" id="KW-0732">Signal</keyword>
<dbReference type="SMART" id="SM00409">
    <property type="entry name" value="IG"/>
    <property type="match status" value="2"/>
</dbReference>
<name>A0A4Z2HZM5_9TELE</name>
<keyword evidence="2" id="KW-0812">Transmembrane</keyword>
<comment type="caution">
    <text evidence="5">The sequence shown here is derived from an EMBL/GenBank/DDBJ whole genome shotgun (WGS) entry which is preliminary data.</text>
</comment>
<dbReference type="SMART" id="SM00406">
    <property type="entry name" value="IGv"/>
    <property type="match status" value="2"/>
</dbReference>